<proteinExistence type="predicted"/>
<dbReference type="Pfam" id="PF06694">
    <property type="entry name" value="Plant_NMP1"/>
    <property type="match status" value="1"/>
</dbReference>
<dbReference type="GO" id="GO:0051011">
    <property type="term" value="F:microtubule minus-end binding"/>
    <property type="evidence" value="ECO:0007669"/>
    <property type="project" value="InterPro"/>
</dbReference>
<feature type="transmembrane region" description="Helical" evidence="3">
    <location>
        <begin position="273"/>
        <end position="292"/>
    </location>
</feature>
<dbReference type="AlphaFoldDB" id="A0A8S9IW80"/>
<feature type="compositionally biased region" description="Basic and acidic residues" evidence="2">
    <location>
        <begin position="154"/>
        <end position="188"/>
    </location>
</feature>
<evidence type="ECO:0000256" key="3">
    <source>
        <dbReference type="SAM" id="Phobius"/>
    </source>
</evidence>
<feature type="transmembrane region" description="Helical" evidence="3">
    <location>
        <begin position="233"/>
        <end position="253"/>
    </location>
</feature>
<feature type="region of interest" description="Disordered" evidence="2">
    <location>
        <begin position="154"/>
        <end position="206"/>
    </location>
</feature>
<dbReference type="PANTHER" id="PTHR14352">
    <property type="entry name" value="HAUS AUGMIN-LIKE COMPLEX SUBUNIT 7"/>
    <property type="match status" value="1"/>
</dbReference>
<sequence length="520" mass="58050">MKSDEDALPEIDSYGDKARPALPEIETEPEPNPKRGWFDFTKIQKVNNPKTVLTEDGGWEKSRDLSDDHKNDIEKKAPEKAGSSDDIEKRDAKMGGLGITEVKKTTGKIDLGRGTTLMEILQWEQSGNLRKNNLVPEPRDTKIGCFGITKVKKTPEKAGSSDEHKNDIEKKAPEKAGSSDEHDDDIEKGLPQINKKRRPNRGHRLRQLLRNYARTARLPSEYKRTSFSRASHGLIVTCAATLGLYLQISQLIYQRKLGDAKVDPLEGTYKKMVFVFGVSAYIYVASVLVLRMIPARTFKRHRRLGFLVDEMISIPAGFIAITTMNSAMSVGFSVGVGIMFAIILVCRYIMIQSIYPLPDVSELETKLSEQAKILTNLQQKVDDLAAKHAYNPGEEYAEVESELRARLESFLETARAFNTIYTKEIRPWTHMMEVPQLHGFGRAANRLLEAYNMLLEFLGNLKNLRDSHAALSIGSSGGTVAGEPSSVTRIVSECEAAVTVLNRDLGILSASIVREQGERL</sequence>
<dbReference type="EMBL" id="QGKW02002228">
    <property type="protein sequence ID" value="KAF2536756.1"/>
    <property type="molecule type" value="Genomic_DNA"/>
</dbReference>
<evidence type="ECO:0000313" key="4">
    <source>
        <dbReference type="EMBL" id="KAF2536756.1"/>
    </source>
</evidence>
<dbReference type="GO" id="GO:0031023">
    <property type="term" value="P:microtubule organizing center organization"/>
    <property type="evidence" value="ECO:0007669"/>
    <property type="project" value="TreeGrafter"/>
</dbReference>
<dbReference type="GO" id="GO:0070652">
    <property type="term" value="C:HAUS complex"/>
    <property type="evidence" value="ECO:0007669"/>
    <property type="project" value="TreeGrafter"/>
</dbReference>
<comment type="caution">
    <text evidence="5">The sequence shown here is derived from an EMBL/GenBank/DDBJ whole genome shotgun (WGS) entry which is preliminary data.</text>
</comment>
<protein>
    <submittedName>
        <fullName evidence="5">Uncharacterized protein</fullName>
    </submittedName>
</protein>
<evidence type="ECO:0000256" key="1">
    <source>
        <dbReference type="SAM" id="Coils"/>
    </source>
</evidence>
<feature type="region of interest" description="Disordered" evidence="2">
    <location>
        <begin position="1"/>
        <end position="92"/>
    </location>
</feature>
<feature type="compositionally biased region" description="Basic residues" evidence="2">
    <location>
        <begin position="194"/>
        <end position="206"/>
    </location>
</feature>
<dbReference type="GO" id="GO:0051225">
    <property type="term" value="P:spindle assembly"/>
    <property type="evidence" value="ECO:0007669"/>
    <property type="project" value="TreeGrafter"/>
</dbReference>
<dbReference type="InterPro" id="IPR029711">
    <property type="entry name" value="Haus7-like"/>
</dbReference>
<reference evidence="5" key="1">
    <citation type="submission" date="2019-12" db="EMBL/GenBank/DDBJ databases">
        <title>Genome sequencing and annotation of Brassica cretica.</title>
        <authorList>
            <person name="Studholme D.J."/>
            <person name="Sarris P.F."/>
        </authorList>
    </citation>
    <scope>NUCLEOTIDE SEQUENCE</scope>
    <source>
        <strain evidence="4">PFS-001/15</strain>
        <strain evidence="5">PFS-102/07</strain>
        <tissue evidence="5">Leaf</tissue>
    </source>
</reference>
<dbReference type="PANTHER" id="PTHR14352:SF2">
    <property type="entry name" value="HAUS AUGMIN-LIKE COMPLEX SUBUNIT 7"/>
    <property type="match status" value="1"/>
</dbReference>
<keyword evidence="3" id="KW-0812">Transmembrane</keyword>
<dbReference type="InterPro" id="IPR010604">
    <property type="entry name" value="Plant_AUG7"/>
</dbReference>
<feature type="compositionally biased region" description="Basic and acidic residues" evidence="2">
    <location>
        <begin position="58"/>
        <end position="92"/>
    </location>
</feature>
<accession>A0A8S9IW80</accession>
<organism evidence="5">
    <name type="scientific">Brassica cretica</name>
    <name type="common">Mustard</name>
    <dbReference type="NCBI Taxonomy" id="69181"/>
    <lineage>
        <taxon>Eukaryota</taxon>
        <taxon>Viridiplantae</taxon>
        <taxon>Streptophyta</taxon>
        <taxon>Embryophyta</taxon>
        <taxon>Tracheophyta</taxon>
        <taxon>Spermatophyta</taxon>
        <taxon>Magnoliopsida</taxon>
        <taxon>eudicotyledons</taxon>
        <taxon>Gunneridae</taxon>
        <taxon>Pentapetalae</taxon>
        <taxon>rosids</taxon>
        <taxon>malvids</taxon>
        <taxon>Brassicales</taxon>
        <taxon>Brassicaceae</taxon>
        <taxon>Brassiceae</taxon>
        <taxon>Brassica</taxon>
    </lineage>
</organism>
<dbReference type="Proteomes" id="UP000712281">
    <property type="component" value="Unassembled WGS sequence"/>
</dbReference>
<name>A0A8S9IW80_BRACR</name>
<keyword evidence="3" id="KW-0472">Membrane</keyword>
<dbReference type="EMBL" id="QGKY02001015">
    <property type="protein sequence ID" value="KAF2573653.1"/>
    <property type="molecule type" value="Genomic_DNA"/>
</dbReference>
<gene>
    <name evidence="4" type="ORF">F2Q68_00019084</name>
    <name evidence="5" type="ORF">F2Q70_00000693</name>
</gene>
<evidence type="ECO:0000256" key="2">
    <source>
        <dbReference type="SAM" id="MobiDB-lite"/>
    </source>
</evidence>
<keyword evidence="1" id="KW-0175">Coiled coil</keyword>
<feature type="transmembrane region" description="Helical" evidence="3">
    <location>
        <begin position="330"/>
        <end position="350"/>
    </location>
</feature>
<feature type="coiled-coil region" evidence="1">
    <location>
        <begin position="360"/>
        <end position="387"/>
    </location>
</feature>
<keyword evidence="3" id="KW-1133">Transmembrane helix</keyword>
<evidence type="ECO:0000313" key="5">
    <source>
        <dbReference type="EMBL" id="KAF2573653.1"/>
    </source>
</evidence>